<keyword evidence="2" id="KW-0808">Transferase</keyword>
<dbReference type="GO" id="GO:0008772">
    <property type="term" value="F:[isocitrate dehydrogenase (NADP+)] kinase activity"/>
    <property type="evidence" value="ECO:0007669"/>
    <property type="project" value="UniProtKB-EC"/>
</dbReference>
<protein>
    <submittedName>
        <fullName evidence="2">Isocitrate dehydrogenase phosphatase</fullName>
        <ecNumber evidence="2">2.7.11.5</ecNumber>
    </submittedName>
</protein>
<dbReference type="Pfam" id="PF06315">
    <property type="entry name" value="AceK_kinase"/>
    <property type="match status" value="1"/>
</dbReference>
<evidence type="ECO:0000313" key="3">
    <source>
        <dbReference type="Proteomes" id="UP000282433"/>
    </source>
</evidence>
<evidence type="ECO:0000259" key="1">
    <source>
        <dbReference type="Pfam" id="PF06315"/>
    </source>
</evidence>
<dbReference type="InterPro" id="IPR010452">
    <property type="entry name" value="Isocitrate_DH_AceK"/>
</dbReference>
<proteinExistence type="predicted"/>
<name>A0A447RWT8_KLEPN</name>
<dbReference type="PANTHER" id="PTHR39559">
    <property type="match status" value="1"/>
</dbReference>
<dbReference type="GO" id="GO:0016208">
    <property type="term" value="F:AMP binding"/>
    <property type="evidence" value="ECO:0007669"/>
    <property type="project" value="TreeGrafter"/>
</dbReference>
<feature type="domain" description="Isocitrate dehydrogenase kinase/phosphatase (AceK) kinase" evidence="1">
    <location>
        <begin position="2"/>
        <end position="49"/>
    </location>
</feature>
<dbReference type="Proteomes" id="UP000282433">
    <property type="component" value="Chromosome"/>
</dbReference>
<reference evidence="2 3" key="1">
    <citation type="submission" date="2018-12" db="EMBL/GenBank/DDBJ databases">
        <authorList>
            <consortium name="Pathogen Informatics"/>
        </authorList>
    </citation>
    <scope>NUCLEOTIDE SEQUENCE [LARGE SCALE GENOMIC DNA]</scope>
    <source>
        <strain evidence="2 3">NCTC13635</strain>
    </source>
</reference>
<accession>A0A447RWT8</accession>
<dbReference type="GO" id="GO:0006006">
    <property type="term" value="P:glucose metabolic process"/>
    <property type="evidence" value="ECO:0007669"/>
    <property type="project" value="InterPro"/>
</dbReference>
<evidence type="ECO:0000313" key="2">
    <source>
        <dbReference type="EMBL" id="VEB04277.1"/>
    </source>
</evidence>
<dbReference type="GO" id="GO:0005737">
    <property type="term" value="C:cytoplasm"/>
    <property type="evidence" value="ECO:0007669"/>
    <property type="project" value="InterPro"/>
</dbReference>
<dbReference type="GO" id="GO:0005524">
    <property type="term" value="F:ATP binding"/>
    <property type="evidence" value="ECO:0007669"/>
    <property type="project" value="InterPro"/>
</dbReference>
<dbReference type="AlphaFoldDB" id="A0A447RWT8"/>
<dbReference type="EC" id="2.7.11.5" evidence="2"/>
<organism evidence="2 3">
    <name type="scientific">Klebsiella pneumoniae</name>
    <dbReference type="NCBI Taxonomy" id="573"/>
    <lineage>
        <taxon>Bacteria</taxon>
        <taxon>Pseudomonadati</taxon>
        <taxon>Pseudomonadota</taxon>
        <taxon>Gammaproteobacteria</taxon>
        <taxon>Enterobacterales</taxon>
        <taxon>Enterobacteriaceae</taxon>
        <taxon>Klebsiella/Raoultella group</taxon>
        <taxon>Klebsiella</taxon>
        <taxon>Klebsiella pneumoniae complex</taxon>
    </lineage>
</organism>
<dbReference type="GO" id="GO:0004721">
    <property type="term" value="F:phosphoprotein phosphatase activity"/>
    <property type="evidence" value="ECO:0007669"/>
    <property type="project" value="TreeGrafter"/>
</dbReference>
<dbReference type="EMBL" id="LR134162">
    <property type="protein sequence ID" value="VEB04277.1"/>
    <property type="molecule type" value="Genomic_DNA"/>
</dbReference>
<gene>
    <name evidence="2" type="primary">aceK_4</name>
    <name evidence="2" type="ORF">NCTC13635_04304</name>
</gene>
<dbReference type="PANTHER" id="PTHR39559:SF1">
    <property type="entry name" value="ISOCITRATE DEHYDROGENASE KINASE_PHOSPHATASE"/>
    <property type="match status" value="1"/>
</dbReference>
<dbReference type="InterPro" id="IPR046855">
    <property type="entry name" value="AceK_kinase"/>
</dbReference>
<sequence>MLEQVNGQALRDAVEEYGNAIRQLAAANIFPGDMLFKNFGVTRHGRVVYLRL</sequence>